<dbReference type="PANTHER" id="PTHR43523">
    <property type="entry name" value="GLUCOSE-1-PHOSPHATE ADENYLYLTRANSFERASE-RELATED"/>
    <property type="match status" value="1"/>
</dbReference>
<dbReference type="EMBL" id="AP027059">
    <property type="protein sequence ID" value="BDU49872.1"/>
    <property type="molecule type" value="Genomic_DNA"/>
</dbReference>
<dbReference type="InterPro" id="IPR056818">
    <property type="entry name" value="GlmU/GlgC-like_hexapep"/>
</dbReference>
<dbReference type="CDD" id="cd04651">
    <property type="entry name" value="LbH_G1P_AT_C"/>
    <property type="match status" value="1"/>
</dbReference>
<organism evidence="12 13">
    <name type="scientific">Haliovirga abyssi</name>
    <dbReference type="NCBI Taxonomy" id="2996794"/>
    <lineage>
        <taxon>Bacteria</taxon>
        <taxon>Fusobacteriati</taxon>
        <taxon>Fusobacteriota</taxon>
        <taxon>Fusobacteriia</taxon>
        <taxon>Fusobacteriales</taxon>
        <taxon>Haliovirgaceae</taxon>
        <taxon>Haliovirga</taxon>
    </lineage>
</organism>
<evidence type="ECO:0000256" key="4">
    <source>
        <dbReference type="ARBA" id="ARBA00022695"/>
    </source>
</evidence>
<keyword evidence="13" id="KW-1185">Reference proteome</keyword>
<evidence type="ECO:0000256" key="3">
    <source>
        <dbReference type="ARBA" id="ARBA00022679"/>
    </source>
</evidence>
<proteinExistence type="inferred from homology"/>
<dbReference type="KEGG" id="haby:HLVA_04410"/>
<dbReference type="PROSITE" id="PS00810">
    <property type="entry name" value="ADP_GLC_PYROPHOSPH_3"/>
    <property type="match status" value="1"/>
</dbReference>
<dbReference type="RefSeq" id="WP_307904813.1">
    <property type="nucleotide sequence ID" value="NZ_AP027059.1"/>
</dbReference>
<dbReference type="EC" id="2.7.7.27" evidence="9"/>
<dbReference type="Pfam" id="PF24894">
    <property type="entry name" value="Hexapep_GlmU"/>
    <property type="match status" value="1"/>
</dbReference>
<dbReference type="NCBIfam" id="TIGR02092">
    <property type="entry name" value="glgD"/>
    <property type="match status" value="1"/>
</dbReference>
<feature type="binding site" evidence="9">
    <location>
        <position position="97"/>
    </location>
    <ligand>
        <name>alpha-D-glucose 1-phosphate</name>
        <dbReference type="ChEBI" id="CHEBI:58601"/>
    </ligand>
</feature>
<dbReference type="Pfam" id="PF00483">
    <property type="entry name" value="NTP_transferase"/>
    <property type="match status" value="1"/>
</dbReference>
<feature type="domain" description="Nucleotidyl transferase" evidence="10">
    <location>
        <begin position="5"/>
        <end position="255"/>
    </location>
</feature>
<dbReference type="InterPro" id="IPR005836">
    <property type="entry name" value="ADP_Glu_pyroP_CS"/>
</dbReference>
<dbReference type="SUPFAM" id="SSF51161">
    <property type="entry name" value="Trimeric LpxA-like enzymes"/>
    <property type="match status" value="1"/>
</dbReference>
<dbReference type="Gene3D" id="3.90.550.10">
    <property type="entry name" value="Spore Coat Polysaccharide Biosynthesis Protein SpsA, Chain A"/>
    <property type="match status" value="1"/>
</dbReference>
<evidence type="ECO:0000259" key="11">
    <source>
        <dbReference type="Pfam" id="PF24894"/>
    </source>
</evidence>
<comment type="catalytic activity">
    <reaction evidence="9">
        <text>alpha-D-glucose 1-phosphate + ATP + H(+) = ADP-alpha-D-glucose + diphosphate</text>
        <dbReference type="Rhea" id="RHEA:12120"/>
        <dbReference type="ChEBI" id="CHEBI:15378"/>
        <dbReference type="ChEBI" id="CHEBI:30616"/>
        <dbReference type="ChEBI" id="CHEBI:33019"/>
        <dbReference type="ChEBI" id="CHEBI:57498"/>
        <dbReference type="ChEBI" id="CHEBI:58601"/>
        <dbReference type="EC" id="2.7.7.27"/>
    </reaction>
</comment>
<keyword evidence="3 9" id="KW-0808">Transferase</keyword>
<keyword evidence="2 9" id="KW-0321">Glycogen metabolism</keyword>
<comment type="function">
    <text evidence="9">Involved in the biosynthesis of ADP-glucose, a building block required for the elongation reactions to produce glycogen. Catalyzes the reaction between ATP and alpha-D-glucose 1-phosphate (G1P) to produce pyrophosphate and ADP-Glc.</text>
</comment>
<dbReference type="NCBIfam" id="NF003670">
    <property type="entry name" value="PRK05293.1"/>
    <property type="match status" value="1"/>
</dbReference>
<keyword evidence="5 9" id="KW-0547">Nucleotide-binding</keyword>
<evidence type="ECO:0000256" key="8">
    <source>
        <dbReference type="ARBA" id="ARBA00023277"/>
    </source>
</evidence>
<dbReference type="SUPFAM" id="SSF53448">
    <property type="entry name" value="Nucleotide-diphospho-sugar transferases"/>
    <property type="match status" value="1"/>
</dbReference>
<gene>
    <name evidence="12" type="primary">glgC_2</name>
    <name evidence="9" type="synonym">glgC</name>
    <name evidence="12" type="ORF">HLVA_04410</name>
</gene>
<dbReference type="HAMAP" id="MF_00624">
    <property type="entry name" value="GlgC"/>
    <property type="match status" value="1"/>
</dbReference>
<dbReference type="GO" id="GO:0005524">
    <property type="term" value="F:ATP binding"/>
    <property type="evidence" value="ECO:0007669"/>
    <property type="project" value="UniProtKB-KW"/>
</dbReference>
<dbReference type="CDD" id="cd02508">
    <property type="entry name" value="ADP_Glucose_PP"/>
    <property type="match status" value="1"/>
</dbReference>
<dbReference type="InterPro" id="IPR011832">
    <property type="entry name" value="GlgDAde_trans"/>
</dbReference>
<dbReference type="PROSITE" id="PS00809">
    <property type="entry name" value="ADP_GLC_PYROPHOSPH_2"/>
    <property type="match status" value="1"/>
</dbReference>
<feature type="site" description="Could play a key role in the communication between the regulatory and the substrate sites" evidence="9">
    <location>
        <position position="96"/>
    </location>
</feature>
<evidence type="ECO:0000256" key="5">
    <source>
        <dbReference type="ARBA" id="ARBA00022741"/>
    </source>
</evidence>
<evidence type="ECO:0000259" key="10">
    <source>
        <dbReference type="Pfam" id="PF00483"/>
    </source>
</evidence>
<evidence type="ECO:0000313" key="13">
    <source>
        <dbReference type="Proteomes" id="UP001321582"/>
    </source>
</evidence>
<dbReference type="InterPro" id="IPR023049">
    <property type="entry name" value="GlgC_bac"/>
</dbReference>
<dbReference type="InterPro" id="IPR011004">
    <property type="entry name" value="Trimer_LpxA-like_sf"/>
</dbReference>
<keyword evidence="7 9" id="KW-0320">Glycogen biosynthesis</keyword>
<evidence type="ECO:0000313" key="12">
    <source>
        <dbReference type="EMBL" id="BDU49872.1"/>
    </source>
</evidence>
<feature type="site" description="Could play a key role in the communication between the regulatory and the substrate sites" evidence="9">
    <location>
        <position position="57"/>
    </location>
</feature>
<evidence type="ECO:0000256" key="7">
    <source>
        <dbReference type="ARBA" id="ARBA00023056"/>
    </source>
</evidence>
<evidence type="ECO:0000256" key="6">
    <source>
        <dbReference type="ARBA" id="ARBA00022840"/>
    </source>
</evidence>
<reference evidence="12 13" key="1">
    <citation type="submission" date="2022-11" db="EMBL/GenBank/DDBJ databases">
        <title>Haliovirga abyssi gen. nov., sp. nov., a mesophilic fermentative bacterium isolated from the Iheya North hydrothermal field and the proposal of Haliovirgaceae fam. nov.</title>
        <authorList>
            <person name="Miyazaki U."/>
            <person name="Tame A."/>
            <person name="Miyazaki J."/>
            <person name="Takai K."/>
            <person name="Sawayama S."/>
            <person name="Kitajima M."/>
            <person name="Okamoto A."/>
            <person name="Nakagawa S."/>
        </authorList>
    </citation>
    <scope>NUCLEOTIDE SEQUENCE [LARGE SCALE GENOMIC DNA]</scope>
    <source>
        <strain evidence="12 13">IC12</strain>
    </source>
</reference>
<name>A0AAU9DJ50_9FUSO</name>
<dbReference type="InterPro" id="IPR029044">
    <property type="entry name" value="Nucleotide-diphossugar_trans"/>
</dbReference>
<dbReference type="InterPro" id="IPR011831">
    <property type="entry name" value="ADP-Glc_PPase"/>
</dbReference>
<feature type="domain" description="Glucose-1-phosphate adenylyltransferase/Bifunctional protein GlmU-like C-terminal hexapeptide" evidence="11">
    <location>
        <begin position="286"/>
        <end position="378"/>
    </location>
</feature>
<sequence length="424" mass="47434">MEMLGIILAGGRGSRLDILSYHRAKPGVPFAGKFRIIDFALSNCVNSGIYDIAILTQYLPLSLNEHIGMGNPWDLDRKNAGVTLLQPYTGLSKKGWYMGTADAVLQNLRYLKRKNPKYTLILSGDHVYKMDYKKMLDFHKKNGASLTIASQRVPMEDAHRFGLLEYNDNMKIEAFKEKPENPTTNLASMGIYIFNTDVLIKKLEENRDIPELDFGKHIIPGMINEDEVYAYEFEGYWQDVGTYDSYWEANLALTESYEKIELDMYDKDWLIQTRSEEKPGVKFGINTKAVQSIICNGCIITGEVEKSVLGPGVVVEPGAVVKNSIIFNDTVIKKGAIIDRAIIDKEVVIGENCKIGYGDDMTPNEEKPKLLSSGLTVIAKGVKVPSNTIIGRNCRIFSKVKEEAFSSGNIKSGTTIEPLEKTED</sequence>
<evidence type="ECO:0000256" key="9">
    <source>
        <dbReference type="HAMAP-Rule" id="MF_00624"/>
    </source>
</evidence>
<evidence type="ECO:0000256" key="1">
    <source>
        <dbReference type="ARBA" id="ARBA00010443"/>
    </source>
</evidence>
<feature type="binding site" evidence="9">
    <location>
        <position position="162"/>
    </location>
    <ligand>
        <name>alpha-D-glucose 1-phosphate</name>
        <dbReference type="ChEBI" id="CHEBI:58601"/>
    </ligand>
</feature>
<evidence type="ECO:0000256" key="2">
    <source>
        <dbReference type="ARBA" id="ARBA00022600"/>
    </source>
</evidence>
<accession>A0AAU9DJ50</accession>
<dbReference type="NCBIfam" id="TIGR02091">
    <property type="entry name" value="glgC"/>
    <property type="match status" value="1"/>
</dbReference>
<dbReference type="GO" id="GO:0008878">
    <property type="term" value="F:glucose-1-phosphate adenylyltransferase activity"/>
    <property type="evidence" value="ECO:0007669"/>
    <property type="project" value="UniProtKB-UniRule"/>
</dbReference>
<protein>
    <recommendedName>
        <fullName evidence="9">Glucose-1-phosphate adenylyltransferase</fullName>
        <ecNumber evidence="9">2.7.7.27</ecNumber>
    </recommendedName>
    <alternativeName>
        <fullName evidence="9">ADP-glucose pyrophosphorylase</fullName>
        <shortName evidence="9">ADPGlc PPase</shortName>
    </alternativeName>
    <alternativeName>
        <fullName evidence="9">ADP-glucose synthase</fullName>
    </alternativeName>
</protein>
<dbReference type="InterPro" id="IPR005835">
    <property type="entry name" value="NTP_transferase_dom"/>
</dbReference>
<dbReference type="AlphaFoldDB" id="A0AAU9DJ50"/>
<comment type="pathway">
    <text evidence="9">Glycan biosynthesis; glycogen biosynthesis.</text>
</comment>
<dbReference type="Proteomes" id="UP001321582">
    <property type="component" value="Chromosome"/>
</dbReference>
<dbReference type="PANTHER" id="PTHR43523:SF2">
    <property type="entry name" value="GLUCOSE-1-PHOSPHATE ADENYLYLTRANSFERASE"/>
    <property type="match status" value="1"/>
</dbReference>
<keyword evidence="6 9" id="KW-0067">ATP-binding</keyword>
<keyword evidence="8 9" id="KW-0119">Carbohydrate metabolism</keyword>
<keyword evidence="4 9" id="KW-0548">Nucleotidyltransferase</keyword>
<dbReference type="GO" id="GO:0005978">
    <property type="term" value="P:glycogen biosynthetic process"/>
    <property type="evidence" value="ECO:0007669"/>
    <property type="project" value="UniProtKB-UniRule"/>
</dbReference>
<feature type="binding site" evidence="9">
    <location>
        <position position="188"/>
    </location>
    <ligand>
        <name>alpha-D-glucose 1-phosphate</name>
        <dbReference type="ChEBI" id="CHEBI:58601"/>
    </ligand>
</feature>
<feature type="binding site" evidence="9">
    <location>
        <begin position="177"/>
        <end position="178"/>
    </location>
    <ligand>
        <name>alpha-D-glucose 1-phosphate</name>
        <dbReference type="ChEBI" id="CHEBI:58601"/>
    </ligand>
</feature>
<comment type="similarity">
    <text evidence="1 9">Belongs to the bacterial/plant glucose-1-phosphate adenylyltransferase family.</text>
</comment>
<dbReference type="Gene3D" id="2.160.10.10">
    <property type="entry name" value="Hexapeptide repeat proteins"/>
    <property type="match status" value="1"/>
</dbReference>
<comment type="subunit">
    <text evidence="9">Homotetramer.</text>
</comment>